<dbReference type="NCBIfam" id="NF001965">
    <property type="entry name" value="PRK00742.1"/>
    <property type="match status" value="1"/>
</dbReference>
<evidence type="ECO:0000256" key="7">
    <source>
        <dbReference type="PROSITE-ProRule" id="PRU00169"/>
    </source>
</evidence>
<dbReference type="EC" id="3.5.1.44" evidence="5"/>
<proteinExistence type="inferred from homology"/>
<dbReference type="SUPFAM" id="SSF52172">
    <property type="entry name" value="CheY-like"/>
    <property type="match status" value="1"/>
</dbReference>
<comment type="caution">
    <text evidence="10">The sequence shown here is derived from an EMBL/GenBank/DDBJ whole genome shotgun (WGS) entry which is preliminary data.</text>
</comment>
<organism evidence="10 11">
    <name type="scientific">Dyella acidisoli</name>
    <dbReference type="NCBI Taxonomy" id="1867834"/>
    <lineage>
        <taxon>Bacteria</taxon>
        <taxon>Pseudomonadati</taxon>
        <taxon>Pseudomonadota</taxon>
        <taxon>Gammaproteobacteria</taxon>
        <taxon>Lysobacterales</taxon>
        <taxon>Rhodanobacteraceae</taxon>
        <taxon>Dyella</taxon>
    </lineage>
</organism>
<reference evidence="11" key="1">
    <citation type="journal article" date="2019" name="Int. J. Syst. Evol. Microbiol.">
        <title>The Global Catalogue of Microorganisms (GCM) 10K type strain sequencing project: providing services to taxonomists for standard genome sequencing and annotation.</title>
        <authorList>
            <consortium name="The Broad Institute Genomics Platform"/>
            <consortium name="The Broad Institute Genome Sequencing Center for Infectious Disease"/>
            <person name="Wu L."/>
            <person name="Ma J."/>
        </authorList>
    </citation>
    <scope>NUCLEOTIDE SEQUENCE [LARGE SCALE GENOMIC DNA]</scope>
    <source>
        <strain evidence="11">NBRC 111980</strain>
    </source>
</reference>
<evidence type="ECO:0000313" key="10">
    <source>
        <dbReference type="EMBL" id="GLQ91078.1"/>
    </source>
</evidence>
<feature type="active site" evidence="5 6">
    <location>
        <position position="157"/>
    </location>
</feature>
<dbReference type="NCBIfam" id="NF009206">
    <property type="entry name" value="PRK12555.1"/>
    <property type="match status" value="1"/>
</dbReference>
<dbReference type="PIRSF" id="PIRSF000876">
    <property type="entry name" value="RR_chemtxs_CheB"/>
    <property type="match status" value="1"/>
</dbReference>
<keyword evidence="5 7" id="KW-0597">Phosphoprotein</keyword>
<dbReference type="PROSITE" id="PS50110">
    <property type="entry name" value="RESPONSE_REGULATORY"/>
    <property type="match status" value="1"/>
</dbReference>
<dbReference type="EMBL" id="BSOB01000001">
    <property type="protein sequence ID" value="GLQ91078.1"/>
    <property type="molecule type" value="Genomic_DNA"/>
</dbReference>
<dbReference type="InterPro" id="IPR000673">
    <property type="entry name" value="Sig_transdc_resp-reg_Me-estase"/>
</dbReference>
<gene>
    <name evidence="10" type="primary">cheB3</name>
    <name evidence="5" type="synonym">cheB</name>
    <name evidence="10" type="ORF">GCM10007901_00280</name>
</gene>
<dbReference type="SMART" id="SM00448">
    <property type="entry name" value="REC"/>
    <property type="match status" value="1"/>
</dbReference>
<feature type="active site" evidence="5 6">
    <location>
        <position position="184"/>
    </location>
</feature>
<keyword evidence="3 5" id="KW-0378">Hydrolase</keyword>
<keyword evidence="11" id="KW-1185">Reference proteome</keyword>
<dbReference type="Gene3D" id="3.40.50.180">
    <property type="entry name" value="Methylesterase CheB, C-terminal domain"/>
    <property type="match status" value="1"/>
</dbReference>
<comment type="similarity">
    <text evidence="5">Belongs to the CheB family.</text>
</comment>
<sequence length="342" mass="36261">MKIGIVNDLPMAVEALRRAIAQRPGCTVAWVAHDGIEAVARCEQDPPDLLFMDIVMPGMDGVEATRRIMAAAPCPILIVTVDVGAHASRVFEAMGYGALDAVSTPRMGQPQDVQSLLAKLDVIDKLIGDRQRAAVSKARLDSLTTWQHAPLIAIGASAGGPAALATLLSALPGDFSASIVIVQHVDARFAEGMANWLNEQAALPVRAAKEGDRTTPGMALMAATGDHLALKDRSHLGYTPIPREYVHRPSVNVFFESVVRYWQGNAIGVLLTGMGRDGARGLKAMRDAGYHTIAQDEASCAVFGMPKAAIALDAAVDILPVEHMASRLVSLCSASSLKRSKS</sequence>
<evidence type="ECO:0000256" key="3">
    <source>
        <dbReference type="ARBA" id="ARBA00022801"/>
    </source>
</evidence>
<comment type="domain">
    <text evidence="5">Contains a C-terminal catalytic domain, and an N-terminal region which modulates catalytic activity.</text>
</comment>
<dbReference type="InterPro" id="IPR035909">
    <property type="entry name" value="CheB_C"/>
</dbReference>
<dbReference type="InterPro" id="IPR011006">
    <property type="entry name" value="CheY-like_superfamily"/>
</dbReference>
<name>A0ABQ5XKP4_9GAMM</name>
<dbReference type="InterPro" id="IPR008248">
    <property type="entry name" value="CheB-like"/>
</dbReference>
<feature type="domain" description="CheB-type methylesterase" evidence="9">
    <location>
        <begin position="145"/>
        <end position="335"/>
    </location>
</feature>
<evidence type="ECO:0000259" key="8">
    <source>
        <dbReference type="PROSITE" id="PS50110"/>
    </source>
</evidence>
<dbReference type="CDD" id="cd17541">
    <property type="entry name" value="REC_CheB-like"/>
    <property type="match status" value="1"/>
</dbReference>
<evidence type="ECO:0000256" key="6">
    <source>
        <dbReference type="PROSITE-ProRule" id="PRU00050"/>
    </source>
</evidence>
<evidence type="ECO:0000259" key="9">
    <source>
        <dbReference type="PROSITE" id="PS50122"/>
    </source>
</evidence>
<evidence type="ECO:0000256" key="5">
    <source>
        <dbReference type="HAMAP-Rule" id="MF_00099"/>
    </source>
</evidence>
<comment type="function">
    <text evidence="5">Involved in chemotaxis. Part of a chemotaxis signal transduction system that modulates chemotaxis in response to various stimuli. Catalyzes the demethylation of specific methylglutamate residues introduced into the chemoreceptors (methyl-accepting chemotaxis proteins or MCP) by CheR. Also mediates the irreversible deamidation of specific glutamine residues to glutamic acid.</text>
</comment>
<evidence type="ECO:0000256" key="1">
    <source>
        <dbReference type="ARBA" id="ARBA00022490"/>
    </source>
</evidence>
<evidence type="ECO:0000313" key="11">
    <source>
        <dbReference type="Proteomes" id="UP001156670"/>
    </source>
</evidence>
<comment type="catalytic activity">
    <reaction evidence="5">
        <text>L-glutaminyl-[protein] + H2O = L-glutamyl-[protein] + NH4(+)</text>
        <dbReference type="Rhea" id="RHEA:16441"/>
        <dbReference type="Rhea" id="RHEA-COMP:10207"/>
        <dbReference type="Rhea" id="RHEA-COMP:10208"/>
        <dbReference type="ChEBI" id="CHEBI:15377"/>
        <dbReference type="ChEBI" id="CHEBI:28938"/>
        <dbReference type="ChEBI" id="CHEBI:29973"/>
        <dbReference type="ChEBI" id="CHEBI:30011"/>
        <dbReference type="EC" id="3.5.1.44"/>
    </reaction>
</comment>
<dbReference type="Pfam" id="PF01339">
    <property type="entry name" value="CheB_methylest"/>
    <property type="match status" value="1"/>
</dbReference>
<evidence type="ECO:0000256" key="2">
    <source>
        <dbReference type="ARBA" id="ARBA00022500"/>
    </source>
</evidence>
<comment type="subcellular location">
    <subcellularLocation>
        <location evidence="5">Cytoplasm</location>
    </subcellularLocation>
</comment>
<feature type="domain" description="Response regulatory" evidence="8">
    <location>
        <begin position="2"/>
        <end position="119"/>
    </location>
</feature>
<keyword evidence="1 5" id="KW-0963">Cytoplasm</keyword>
<dbReference type="PANTHER" id="PTHR42872:SF6">
    <property type="entry name" value="PROTEIN-GLUTAMATE METHYLESTERASE_PROTEIN-GLUTAMINE GLUTAMINASE"/>
    <property type="match status" value="1"/>
</dbReference>
<feature type="modified residue" description="4-aspartylphosphate" evidence="5 7">
    <location>
        <position position="53"/>
    </location>
</feature>
<evidence type="ECO:0000256" key="4">
    <source>
        <dbReference type="ARBA" id="ARBA00048267"/>
    </source>
</evidence>
<dbReference type="PANTHER" id="PTHR42872">
    <property type="entry name" value="PROTEIN-GLUTAMATE METHYLESTERASE/PROTEIN-GLUTAMINE GLUTAMINASE"/>
    <property type="match status" value="1"/>
</dbReference>
<dbReference type="SUPFAM" id="SSF52738">
    <property type="entry name" value="Methylesterase CheB, C-terminal domain"/>
    <property type="match status" value="1"/>
</dbReference>
<dbReference type="EC" id="3.1.1.61" evidence="5"/>
<keyword evidence="2 5" id="KW-0145">Chemotaxis</keyword>
<feature type="active site" evidence="5 6">
    <location>
        <position position="277"/>
    </location>
</feature>
<dbReference type="Gene3D" id="3.40.50.2300">
    <property type="match status" value="1"/>
</dbReference>
<dbReference type="RefSeq" id="WP_284318857.1">
    <property type="nucleotide sequence ID" value="NZ_BSOB01000001.1"/>
</dbReference>
<accession>A0ABQ5XKP4</accession>
<comment type="PTM">
    <text evidence="5">Phosphorylated by CheA. Phosphorylation of the N-terminal regulatory domain activates the methylesterase activity.</text>
</comment>
<protein>
    <recommendedName>
        <fullName evidence="5">Protein-glutamate methylesterase/protein-glutamine glutaminase</fullName>
        <ecNumber evidence="5">3.1.1.61</ecNumber>
        <ecNumber evidence="5">3.5.1.44</ecNumber>
    </recommendedName>
</protein>
<dbReference type="Proteomes" id="UP001156670">
    <property type="component" value="Unassembled WGS sequence"/>
</dbReference>
<dbReference type="Pfam" id="PF00072">
    <property type="entry name" value="Response_reg"/>
    <property type="match status" value="1"/>
</dbReference>
<comment type="catalytic activity">
    <reaction evidence="4 5">
        <text>[protein]-L-glutamate 5-O-methyl ester + H2O = L-glutamyl-[protein] + methanol + H(+)</text>
        <dbReference type="Rhea" id="RHEA:23236"/>
        <dbReference type="Rhea" id="RHEA-COMP:10208"/>
        <dbReference type="Rhea" id="RHEA-COMP:10311"/>
        <dbReference type="ChEBI" id="CHEBI:15377"/>
        <dbReference type="ChEBI" id="CHEBI:15378"/>
        <dbReference type="ChEBI" id="CHEBI:17790"/>
        <dbReference type="ChEBI" id="CHEBI:29973"/>
        <dbReference type="ChEBI" id="CHEBI:82795"/>
        <dbReference type="EC" id="3.1.1.61"/>
    </reaction>
</comment>
<dbReference type="CDD" id="cd16432">
    <property type="entry name" value="CheB_Rec"/>
    <property type="match status" value="1"/>
</dbReference>
<dbReference type="InterPro" id="IPR001789">
    <property type="entry name" value="Sig_transdc_resp-reg_receiver"/>
</dbReference>
<dbReference type="PROSITE" id="PS50122">
    <property type="entry name" value="CHEB"/>
    <property type="match status" value="1"/>
</dbReference>
<dbReference type="HAMAP" id="MF_00099">
    <property type="entry name" value="CheB_chemtxs"/>
    <property type="match status" value="1"/>
</dbReference>